<dbReference type="AlphaFoldDB" id="A0A9W2UEK7"/>
<organism evidence="2 3">
    <name type="scientific">Panthera pardus</name>
    <name type="common">Leopard</name>
    <name type="synonym">Felis pardus</name>
    <dbReference type="NCBI Taxonomy" id="9691"/>
    <lineage>
        <taxon>Eukaryota</taxon>
        <taxon>Metazoa</taxon>
        <taxon>Chordata</taxon>
        <taxon>Craniata</taxon>
        <taxon>Vertebrata</taxon>
        <taxon>Euteleostomi</taxon>
        <taxon>Mammalia</taxon>
        <taxon>Eutheria</taxon>
        <taxon>Laurasiatheria</taxon>
        <taxon>Carnivora</taxon>
        <taxon>Feliformia</taxon>
        <taxon>Felidae</taxon>
        <taxon>Pantherinae</taxon>
        <taxon>Panthera</taxon>
    </lineage>
</organism>
<proteinExistence type="predicted"/>
<gene>
    <name evidence="3" type="primary">LOC128772648</name>
</gene>
<evidence type="ECO:0000256" key="1">
    <source>
        <dbReference type="SAM" id="MobiDB-lite"/>
    </source>
</evidence>
<evidence type="ECO:0000313" key="2">
    <source>
        <dbReference type="Proteomes" id="UP001165780"/>
    </source>
</evidence>
<dbReference type="Proteomes" id="UP001165780">
    <property type="component" value="Unplaced"/>
</dbReference>
<dbReference type="RefSeq" id="XP_053744553.1">
    <property type="nucleotide sequence ID" value="XM_053888578.1"/>
</dbReference>
<feature type="compositionally biased region" description="Polar residues" evidence="1">
    <location>
        <begin position="35"/>
        <end position="55"/>
    </location>
</feature>
<feature type="region of interest" description="Disordered" evidence="1">
    <location>
        <begin position="82"/>
        <end position="111"/>
    </location>
</feature>
<feature type="compositionally biased region" description="Basic and acidic residues" evidence="1">
    <location>
        <begin position="86"/>
        <end position="104"/>
    </location>
</feature>
<feature type="non-terminal residue" evidence="3">
    <location>
        <position position="111"/>
    </location>
</feature>
<accession>A0A9W2UEK7</accession>
<keyword evidence="2" id="KW-1185">Reference proteome</keyword>
<name>A0A9W2UEK7_PANPR</name>
<sequence>MGHNNTGNSLQRRARCSGIYRRRYNNWSGHVRSGIDSSSHQQQDGDPATNDSCMSTRGRYAPYAIPSCHWRGSFQMQDQMQANMEGEQKGPETRMEGERQDETSRSWFKIT</sequence>
<dbReference type="GeneID" id="128772648"/>
<protein>
    <submittedName>
        <fullName evidence="3">Nuclear RNA export factor 3-like</fullName>
    </submittedName>
</protein>
<reference evidence="3" key="1">
    <citation type="submission" date="2025-08" db="UniProtKB">
        <authorList>
            <consortium name="RefSeq"/>
        </authorList>
    </citation>
    <scope>IDENTIFICATION</scope>
    <source>
        <tissue evidence="3">Whole blood</tissue>
    </source>
</reference>
<feature type="region of interest" description="Disordered" evidence="1">
    <location>
        <begin position="29"/>
        <end position="56"/>
    </location>
</feature>
<evidence type="ECO:0000313" key="3">
    <source>
        <dbReference type="RefSeq" id="XP_053744553.1"/>
    </source>
</evidence>